<keyword evidence="13" id="KW-1185">Reference proteome</keyword>
<organism evidence="12 13">
    <name type="scientific">Desulfovibrio subterraneus</name>
    <dbReference type="NCBI Taxonomy" id="2718620"/>
    <lineage>
        <taxon>Bacteria</taxon>
        <taxon>Pseudomonadati</taxon>
        <taxon>Thermodesulfobacteriota</taxon>
        <taxon>Desulfovibrionia</taxon>
        <taxon>Desulfovibrionales</taxon>
        <taxon>Desulfovibrionaceae</taxon>
        <taxon>Desulfovibrio</taxon>
    </lineage>
</organism>
<dbReference type="Gene3D" id="3.90.870.50">
    <property type="match status" value="1"/>
</dbReference>
<keyword evidence="9" id="KW-0378">Hydrolase</keyword>
<dbReference type="PROSITE" id="PS51160">
    <property type="entry name" value="ACYLPHOSPHATASE_3"/>
    <property type="match status" value="1"/>
</dbReference>
<dbReference type="PIRSF" id="PIRSF006256">
    <property type="entry name" value="CMPcnvr_hdrg_mat"/>
    <property type="match status" value="1"/>
</dbReference>
<dbReference type="GO" id="GO:0003998">
    <property type="term" value="F:acylphosphatase activity"/>
    <property type="evidence" value="ECO:0007669"/>
    <property type="project" value="UniProtKB-EC"/>
</dbReference>
<dbReference type="Gene3D" id="3.30.420.360">
    <property type="match status" value="1"/>
</dbReference>
<comment type="similarity">
    <text evidence="2 8">Belongs to the carbamoyltransferase HypF family.</text>
</comment>
<comment type="catalytic activity">
    <reaction evidence="9">
        <text>an acyl phosphate + H2O = a carboxylate + phosphate + H(+)</text>
        <dbReference type="Rhea" id="RHEA:14965"/>
        <dbReference type="ChEBI" id="CHEBI:15377"/>
        <dbReference type="ChEBI" id="CHEBI:15378"/>
        <dbReference type="ChEBI" id="CHEBI:29067"/>
        <dbReference type="ChEBI" id="CHEBI:43474"/>
        <dbReference type="ChEBI" id="CHEBI:59918"/>
        <dbReference type="EC" id="3.6.1.7"/>
    </reaction>
</comment>
<feature type="active site" evidence="9">
    <location>
        <position position="21"/>
    </location>
</feature>
<keyword evidence="3" id="KW-0436">Ligase</keyword>
<sequence>MTDLIRRKYVIQGQVQGVGFRPFVYRIALDNAMTGTVSNTSDGVFIEVQGPSAALEQFGCDLTDKLPPLAQVVSRTEEDLPVHEGEEAFIIVASSGSSGNTVLISADVATCDDCLADMFDPANPRYLYPFTNCTNCGPRYTITRSVPYDRDKTSMACFPLCPSCRAEYENPLDRRFHAQPNACPVCGPHVWMTTPDKGSADADGPEQAEVCRETEAIRQTAKALSKGRIAAIKGLGGFHLACDATNEEAVTALRTRKNRWGKPLAVMVPDVAAARLLAHVSEAEAAQMASRERPIVLCRALDAGALAPAVMPDTHYVGIMLPYTPLHHVLFHFLREFSTGQVPALVMTSGNMSSEPIALGNREALRRLHGIADLFLLHNRDILIRTDDSVLRVHPETQERQFFRRARGFTPRPVFLEGDGPCVLGTGPELKNTLCYTRGAQAFVSQHIGDMQNLETYGFYQEIAAHLADILQVEPQAVIRDLHPDYLSTRYAEGLSKKRGIPVLTLQHHYAHIHSVLAENRYEGPALGLALDGTGYGEDGTIWGGELLYVDNVELEHERIGQLAPMPLPGGEAAIREPWRITQGLLWELGVFEPDTRMWTWWEEFSKAAAFLPQILERRINTPATSSCGRLFDAVAAMLGVCHTVRYEGQAAIMLEKIQDFSITDGYECPVLPDAQPAVLDTHTLFMQAYMDWCMEVPESVIARRFHVGLINGVAELTAAVSGIMGIDVVGLSGGVMQNRTMSIELPKALRERGLTPLVHTQLPPNDGCISLGQAAWGRKMLLRG</sequence>
<dbReference type="InterPro" id="IPR017968">
    <property type="entry name" value="Acylphosphatase_CS"/>
</dbReference>
<dbReference type="PANTHER" id="PTHR42959">
    <property type="entry name" value="CARBAMOYLTRANSFERASE"/>
    <property type="match status" value="1"/>
</dbReference>
<dbReference type="Pfam" id="PF00708">
    <property type="entry name" value="Acylphosphatase"/>
    <property type="match status" value="1"/>
</dbReference>
<evidence type="ECO:0000313" key="13">
    <source>
        <dbReference type="Proteomes" id="UP000503840"/>
    </source>
</evidence>
<evidence type="ECO:0000313" key="12">
    <source>
        <dbReference type="EMBL" id="GFM32296.1"/>
    </source>
</evidence>
<dbReference type="EC" id="6.2.-.-" evidence="8"/>
<gene>
    <name evidence="12" type="primary">hypF</name>
    <name evidence="12" type="ORF">DSM101010T_06610</name>
</gene>
<comment type="caution">
    <text evidence="12">The sequence shown here is derived from an EMBL/GenBank/DDBJ whole genome shotgun (WGS) entry which is preliminary data.</text>
</comment>
<dbReference type="Pfam" id="PF17788">
    <property type="entry name" value="HypF_C"/>
    <property type="match status" value="1"/>
</dbReference>
<dbReference type="PROSITE" id="PS00150">
    <property type="entry name" value="ACYLPHOSPHATASE_1"/>
    <property type="match status" value="1"/>
</dbReference>
<dbReference type="GO" id="GO:0003725">
    <property type="term" value="F:double-stranded RNA binding"/>
    <property type="evidence" value="ECO:0007669"/>
    <property type="project" value="InterPro"/>
</dbReference>
<dbReference type="GO" id="GO:0016743">
    <property type="term" value="F:carboxyl- or carbamoyltransferase activity"/>
    <property type="evidence" value="ECO:0007669"/>
    <property type="project" value="UniProtKB-UniRule"/>
</dbReference>
<dbReference type="GO" id="GO:0008270">
    <property type="term" value="F:zinc ion binding"/>
    <property type="evidence" value="ECO:0007669"/>
    <property type="project" value="UniProtKB-KW"/>
</dbReference>
<name>A0A7J0BF63_9BACT</name>
<evidence type="ECO:0000259" key="11">
    <source>
        <dbReference type="PROSITE" id="PS51163"/>
    </source>
</evidence>
<dbReference type="InterPro" id="IPR001792">
    <property type="entry name" value="Acylphosphatase-like_dom"/>
</dbReference>
<dbReference type="GO" id="GO:0051604">
    <property type="term" value="P:protein maturation"/>
    <property type="evidence" value="ECO:0007669"/>
    <property type="project" value="TreeGrafter"/>
</dbReference>
<dbReference type="SUPFAM" id="SSF54975">
    <property type="entry name" value="Acylphosphatase/BLUF domain-like"/>
    <property type="match status" value="1"/>
</dbReference>
<evidence type="ECO:0000259" key="10">
    <source>
        <dbReference type="PROSITE" id="PS51160"/>
    </source>
</evidence>
<dbReference type="Gene3D" id="3.30.420.40">
    <property type="match status" value="1"/>
</dbReference>
<evidence type="ECO:0000256" key="8">
    <source>
        <dbReference type="PIRNR" id="PIRNR006256"/>
    </source>
</evidence>
<dbReference type="GO" id="GO:0016874">
    <property type="term" value="F:ligase activity"/>
    <property type="evidence" value="ECO:0007669"/>
    <property type="project" value="UniProtKB-UniRule"/>
</dbReference>
<dbReference type="Gene3D" id="3.30.110.120">
    <property type="match status" value="1"/>
</dbReference>
<dbReference type="Pfam" id="PF07503">
    <property type="entry name" value="zf-HYPF"/>
    <property type="match status" value="2"/>
</dbReference>
<dbReference type="InterPro" id="IPR051060">
    <property type="entry name" value="Carbamoyltrans_HypF-like"/>
</dbReference>
<dbReference type="SUPFAM" id="SSF55821">
    <property type="entry name" value="YrdC/RibB"/>
    <property type="match status" value="1"/>
</dbReference>
<keyword evidence="5" id="KW-0863">Zinc-finger</keyword>
<dbReference type="PANTHER" id="PTHR42959:SF1">
    <property type="entry name" value="CARBAMOYLTRANSFERASE HYPF"/>
    <property type="match status" value="1"/>
</dbReference>
<dbReference type="InterPro" id="IPR017945">
    <property type="entry name" value="DHBP_synth_RibB-like_a/b_dom"/>
</dbReference>
<evidence type="ECO:0000256" key="9">
    <source>
        <dbReference type="PROSITE-ProRule" id="PRU00520"/>
    </source>
</evidence>
<dbReference type="Pfam" id="PF22521">
    <property type="entry name" value="HypF_C_2"/>
    <property type="match status" value="1"/>
</dbReference>
<dbReference type="EMBL" id="BLVO01000005">
    <property type="protein sequence ID" value="GFM32296.1"/>
    <property type="molecule type" value="Genomic_DNA"/>
</dbReference>
<dbReference type="InterPro" id="IPR055128">
    <property type="entry name" value="HypF_C_2"/>
</dbReference>
<comment type="catalytic activity">
    <reaction evidence="7">
        <text>C-terminal L-cysteinyl-[HypE protein] + carbamoyl phosphate + ATP + H2O = C-terminal S-carboxamide-L-cysteinyl-[HypE protein] + AMP + phosphate + diphosphate + H(+)</text>
        <dbReference type="Rhea" id="RHEA:55636"/>
        <dbReference type="Rhea" id="RHEA-COMP:14247"/>
        <dbReference type="Rhea" id="RHEA-COMP:14392"/>
        <dbReference type="ChEBI" id="CHEBI:15377"/>
        <dbReference type="ChEBI" id="CHEBI:15378"/>
        <dbReference type="ChEBI" id="CHEBI:30616"/>
        <dbReference type="ChEBI" id="CHEBI:33019"/>
        <dbReference type="ChEBI" id="CHEBI:43474"/>
        <dbReference type="ChEBI" id="CHEBI:58228"/>
        <dbReference type="ChEBI" id="CHEBI:76913"/>
        <dbReference type="ChEBI" id="CHEBI:139126"/>
        <dbReference type="ChEBI" id="CHEBI:456215"/>
    </reaction>
</comment>
<evidence type="ECO:0000256" key="3">
    <source>
        <dbReference type="ARBA" id="ARBA00022598"/>
    </source>
</evidence>
<dbReference type="RefSeq" id="WP_174404008.1">
    <property type="nucleotide sequence ID" value="NZ_BLVO01000005.1"/>
</dbReference>
<evidence type="ECO:0000256" key="7">
    <source>
        <dbReference type="ARBA" id="ARBA00048220"/>
    </source>
</evidence>
<dbReference type="InterPro" id="IPR041440">
    <property type="entry name" value="HypF_C"/>
</dbReference>
<dbReference type="Proteomes" id="UP000503840">
    <property type="component" value="Unassembled WGS sequence"/>
</dbReference>
<dbReference type="UniPathway" id="UPA00335"/>
<dbReference type="InterPro" id="IPR006070">
    <property type="entry name" value="Sua5-like_dom"/>
</dbReference>
<dbReference type="InterPro" id="IPR011125">
    <property type="entry name" value="Znf_HypF"/>
</dbReference>
<evidence type="ECO:0000256" key="5">
    <source>
        <dbReference type="ARBA" id="ARBA00022771"/>
    </source>
</evidence>
<feature type="domain" description="Acylphosphatase-like" evidence="10">
    <location>
        <begin position="6"/>
        <end position="93"/>
    </location>
</feature>
<protein>
    <recommendedName>
        <fullName evidence="8">Carbamoyltransferase</fullName>
        <ecNumber evidence="8">6.2.-.-</ecNumber>
    </recommendedName>
</protein>
<evidence type="ECO:0000256" key="6">
    <source>
        <dbReference type="ARBA" id="ARBA00022833"/>
    </source>
</evidence>
<accession>A0A7J0BF63</accession>
<feature type="domain" description="YrdC-like" evidence="11">
    <location>
        <begin position="214"/>
        <end position="408"/>
    </location>
</feature>
<keyword evidence="12" id="KW-0808">Transferase</keyword>
<evidence type="ECO:0000256" key="2">
    <source>
        <dbReference type="ARBA" id="ARBA00008097"/>
    </source>
</evidence>
<dbReference type="InterPro" id="IPR036046">
    <property type="entry name" value="Acylphosphatase-like_dom_sf"/>
</dbReference>
<evidence type="ECO:0000256" key="1">
    <source>
        <dbReference type="ARBA" id="ARBA00004711"/>
    </source>
</evidence>
<dbReference type="PROSITE" id="PS51163">
    <property type="entry name" value="YRDC"/>
    <property type="match status" value="1"/>
</dbReference>
<dbReference type="NCBIfam" id="TIGR00143">
    <property type="entry name" value="hypF"/>
    <property type="match status" value="1"/>
</dbReference>
<proteinExistence type="inferred from homology"/>
<feature type="active site" evidence="9">
    <location>
        <position position="39"/>
    </location>
</feature>
<dbReference type="InterPro" id="IPR004421">
    <property type="entry name" value="Carbamoyltransferase_HypF"/>
</dbReference>
<comment type="pathway">
    <text evidence="1">Protein modification; [NiFe] hydrogenase maturation.</text>
</comment>
<keyword evidence="6" id="KW-0862">Zinc</keyword>
<reference evidence="12 13" key="1">
    <citation type="submission" date="2020-05" db="EMBL/GenBank/DDBJ databases">
        <title>Draft genome sequence of Desulfovibrio sp. strain HN2T.</title>
        <authorList>
            <person name="Ueno A."/>
            <person name="Tamazawa S."/>
            <person name="Tamamura S."/>
            <person name="Murakami T."/>
            <person name="Kiyama T."/>
            <person name="Inomata H."/>
            <person name="Amano Y."/>
            <person name="Miyakawa K."/>
            <person name="Tamaki H."/>
            <person name="Naganuma T."/>
            <person name="Kaneko K."/>
        </authorList>
    </citation>
    <scope>NUCLEOTIDE SEQUENCE [LARGE SCALE GENOMIC DNA]</scope>
    <source>
        <strain evidence="12 13">HN2</strain>
    </source>
</reference>
<dbReference type="Pfam" id="PF01300">
    <property type="entry name" value="Sua5_yciO_yrdC"/>
    <property type="match status" value="1"/>
</dbReference>
<keyword evidence="4" id="KW-0479">Metal-binding</keyword>
<evidence type="ECO:0000256" key="4">
    <source>
        <dbReference type="ARBA" id="ARBA00022723"/>
    </source>
</evidence>
<dbReference type="AlphaFoldDB" id="A0A7J0BF63"/>